<sequence length="72" mass="8105">MVVEVLTSSLTPSMCVNPRTRRGRASRGPDRWDELEQTVGELARDWDGRIEMRLLGPLAAYDFAGTQKPEQS</sequence>
<dbReference type="GO" id="GO:0031412">
    <property type="term" value="P:gas vesicle organization"/>
    <property type="evidence" value="ECO:0007669"/>
    <property type="project" value="InterPro"/>
</dbReference>
<dbReference type="EMBL" id="AJJH01000137">
    <property type="protein sequence ID" value="EID77329.1"/>
    <property type="molecule type" value="Genomic_DNA"/>
</dbReference>
<accession>I0WLR3</accession>
<dbReference type="AlphaFoldDB" id="I0WLR3"/>
<dbReference type="GO" id="GO:0031411">
    <property type="term" value="C:gas vesicle"/>
    <property type="evidence" value="ECO:0007669"/>
    <property type="project" value="InterPro"/>
</dbReference>
<dbReference type="RefSeq" id="WP_007299427.1">
    <property type="nucleotide sequence ID" value="NZ_AJJH01000137.1"/>
</dbReference>
<comment type="caution">
    <text evidence="1">The sequence shown here is derived from an EMBL/GenBank/DDBJ whole genome shotgun (WGS) entry which is preliminary data.</text>
</comment>
<gene>
    <name evidence="1" type="ORF">W59_24475</name>
</gene>
<dbReference type="InterPro" id="IPR009430">
    <property type="entry name" value="GvpL/GvpF"/>
</dbReference>
<evidence type="ECO:0000313" key="2">
    <source>
        <dbReference type="Proteomes" id="UP000006447"/>
    </source>
</evidence>
<dbReference type="Pfam" id="PF06386">
    <property type="entry name" value="GvpL_GvpF"/>
    <property type="match status" value="1"/>
</dbReference>
<dbReference type="Proteomes" id="UP000006447">
    <property type="component" value="Unassembled WGS sequence"/>
</dbReference>
<name>I0WLR3_RHOOP</name>
<reference evidence="1 2" key="1">
    <citation type="journal article" date="2012" name="J. Bacteriol.">
        <title>Draft genome sequence of the nitrophenol-degrading actinomycete Rhodococcus imtechensis RKJ300.</title>
        <authorList>
            <person name="Vikram S."/>
            <person name="Kumar S."/>
            <person name="Subramanian S."/>
            <person name="Raghava G.P."/>
        </authorList>
    </citation>
    <scope>NUCLEOTIDE SEQUENCE [LARGE SCALE GENOMIC DNA]</scope>
    <source>
        <strain evidence="1 2">RKJ300</strain>
    </source>
</reference>
<dbReference type="PATRIC" id="fig|1165867.3.peg.5003"/>
<proteinExistence type="predicted"/>
<protein>
    <submittedName>
        <fullName evidence="1">Gas vesicle synthesis protein</fullName>
    </submittedName>
</protein>
<evidence type="ECO:0000313" key="1">
    <source>
        <dbReference type="EMBL" id="EID77329.1"/>
    </source>
</evidence>
<organism evidence="1 2">
    <name type="scientific">Rhodococcus opacus RKJ300 = JCM 13270</name>
    <dbReference type="NCBI Taxonomy" id="1165867"/>
    <lineage>
        <taxon>Bacteria</taxon>
        <taxon>Bacillati</taxon>
        <taxon>Actinomycetota</taxon>
        <taxon>Actinomycetes</taxon>
        <taxon>Mycobacteriales</taxon>
        <taxon>Nocardiaceae</taxon>
        <taxon>Rhodococcus</taxon>
    </lineage>
</organism>